<accession>A0A2C9U2P8</accession>
<dbReference type="EMBL" id="CM004404">
    <property type="protein sequence ID" value="OAY23582.1"/>
    <property type="molecule type" value="Genomic_DNA"/>
</dbReference>
<reference evidence="1" key="1">
    <citation type="submission" date="2016-02" db="EMBL/GenBank/DDBJ databases">
        <title>WGS assembly of Manihot esculenta.</title>
        <authorList>
            <person name="Bredeson J.V."/>
            <person name="Prochnik S.E."/>
            <person name="Lyons J.B."/>
            <person name="Schmutz J."/>
            <person name="Grimwood J."/>
            <person name="Vrebalov J."/>
            <person name="Bart R.S."/>
            <person name="Amuge T."/>
            <person name="Ferguson M.E."/>
            <person name="Green R."/>
            <person name="Putnam N."/>
            <person name="Stites J."/>
            <person name="Rounsley S."/>
            <person name="Rokhsar D.S."/>
        </authorList>
    </citation>
    <scope>NUCLEOTIDE SEQUENCE [LARGE SCALE GENOMIC DNA]</scope>
    <source>
        <tissue evidence="1">Leaf</tissue>
    </source>
</reference>
<name>A0A2C9U2P8_MANES</name>
<gene>
    <name evidence="1" type="ORF">MANES_18G090000</name>
</gene>
<organism evidence="1">
    <name type="scientific">Manihot esculenta</name>
    <name type="common">Cassava</name>
    <name type="synonym">Jatropha manihot</name>
    <dbReference type="NCBI Taxonomy" id="3983"/>
    <lineage>
        <taxon>Eukaryota</taxon>
        <taxon>Viridiplantae</taxon>
        <taxon>Streptophyta</taxon>
        <taxon>Embryophyta</taxon>
        <taxon>Tracheophyta</taxon>
        <taxon>Spermatophyta</taxon>
        <taxon>Magnoliopsida</taxon>
        <taxon>eudicotyledons</taxon>
        <taxon>Gunneridae</taxon>
        <taxon>Pentapetalae</taxon>
        <taxon>rosids</taxon>
        <taxon>fabids</taxon>
        <taxon>Malpighiales</taxon>
        <taxon>Euphorbiaceae</taxon>
        <taxon>Crotonoideae</taxon>
        <taxon>Manihoteae</taxon>
        <taxon>Manihot</taxon>
    </lineage>
</organism>
<sequence length="44" mass="5079">MKLMANILLAELQMGLFPLGLSFKFQTSHHMQKALIFSVFVIRK</sequence>
<dbReference type="AlphaFoldDB" id="A0A2C9U2P8"/>
<proteinExistence type="predicted"/>
<evidence type="ECO:0000313" key="1">
    <source>
        <dbReference type="EMBL" id="OAY23582.1"/>
    </source>
</evidence>
<protein>
    <submittedName>
        <fullName evidence="1">Uncharacterized protein</fullName>
    </submittedName>
</protein>